<dbReference type="EMBL" id="VFRP01000002">
    <property type="protein sequence ID" value="TPE53130.1"/>
    <property type="molecule type" value="Genomic_DNA"/>
</dbReference>
<protein>
    <submittedName>
        <fullName evidence="1">Uncharacterized protein</fullName>
    </submittedName>
</protein>
<evidence type="ECO:0000313" key="2">
    <source>
        <dbReference type="Proteomes" id="UP000319255"/>
    </source>
</evidence>
<dbReference type="AlphaFoldDB" id="A0A501WXF2"/>
<keyword evidence="2" id="KW-1185">Reference proteome</keyword>
<dbReference type="RefSeq" id="WP_140452752.1">
    <property type="nucleotide sequence ID" value="NZ_VFRP01000002.1"/>
</dbReference>
<proteinExistence type="predicted"/>
<name>A0A501WXF2_9RHOB</name>
<comment type="caution">
    <text evidence="1">The sequence shown here is derived from an EMBL/GenBank/DDBJ whole genome shotgun (WGS) entry which is preliminary data.</text>
</comment>
<accession>A0A501WXF2</accession>
<evidence type="ECO:0000313" key="1">
    <source>
        <dbReference type="EMBL" id="TPE53130.1"/>
    </source>
</evidence>
<organism evidence="1 2">
    <name type="scientific">Amaricoccus solimangrovi</name>
    <dbReference type="NCBI Taxonomy" id="2589815"/>
    <lineage>
        <taxon>Bacteria</taxon>
        <taxon>Pseudomonadati</taxon>
        <taxon>Pseudomonadota</taxon>
        <taxon>Alphaproteobacteria</taxon>
        <taxon>Rhodobacterales</taxon>
        <taxon>Paracoccaceae</taxon>
        <taxon>Amaricoccus</taxon>
    </lineage>
</organism>
<reference evidence="1 2" key="1">
    <citation type="submission" date="2019-06" db="EMBL/GenBank/DDBJ databases">
        <title>A novel bacterium of genus Amaricoccus, isolated from marine sediment.</title>
        <authorList>
            <person name="Huang H."/>
            <person name="Mo K."/>
            <person name="Hu Y."/>
        </authorList>
    </citation>
    <scope>NUCLEOTIDE SEQUENCE [LARGE SCALE GENOMIC DNA]</scope>
    <source>
        <strain evidence="1 2">HB172011</strain>
    </source>
</reference>
<dbReference type="OrthoDB" id="7659348at2"/>
<dbReference type="Proteomes" id="UP000319255">
    <property type="component" value="Unassembled WGS sequence"/>
</dbReference>
<gene>
    <name evidence="1" type="ORF">FJM51_03655</name>
</gene>
<sequence length="59" mass="6564">MYLPENDDQLFDILSQLRVYAAANGMPALAERLDDALVVLTAERRRLVPAPAPASRDRP</sequence>